<protein>
    <recommendedName>
        <fullName evidence="9">Apoptogenic protein 1, mitochondrial</fullName>
    </recommendedName>
</protein>
<comment type="similarity">
    <text evidence="2">Belongs to the COA8 family.</text>
</comment>
<dbReference type="CTD" id="20232694"/>
<name>V4BFL5_LOTGI</name>
<evidence type="ECO:0000256" key="1">
    <source>
        <dbReference type="ARBA" id="ARBA00004443"/>
    </source>
</evidence>
<dbReference type="PANTHER" id="PTHR31107:SF2">
    <property type="entry name" value="CYTOCHROME C OXIDASE ASSEMBLY FACTOR 8"/>
    <property type="match status" value="1"/>
</dbReference>
<dbReference type="EMBL" id="KB202849">
    <property type="protein sequence ID" value="ESO87739.1"/>
    <property type="molecule type" value="Genomic_DNA"/>
</dbReference>
<dbReference type="PANTHER" id="PTHR31107">
    <property type="entry name" value="APOPTOGENIC PROTEIN 1, MITOCHONDRIAL"/>
    <property type="match status" value="1"/>
</dbReference>
<reference evidence="7 8" key="1">
    <citation type="journal article" date="2013" name="Nature">
        <title>Insights into bilaterian evolution from three spiralian genomes.</title>
        <authorList>
            <person name="Simakov O."/>
            <person name="Marletaz F."/>
            <person name="Cho S.J."/>
            <person name="Edsinger-Gonzales E."/>
            <person name="Havlak P."/>
            <person name="Hellsten U."/>
            <person name="Kuo D.H."/>
            <person name="Larsson T."/>
            <person name="Lv J."/>
            <person name="Arendt D."/>
            <person name="Savage R."/>
            <person name="Osoegawa K."/>
            <person name="de Jong P."/>
            <person name="Grimwood J."/>
            <person name="Chapman J.A."/>
            <person name="Shapiro H."/>
            <person name="Aerts A."/>
            <person name="Otillar R.P."/>
            <person name="Terry A.Y."/>
            <person name="Boore J.L."/>
            <person name="Grigoriev I.V."/>
            <person name="Lindberg D.R."/>
            <person name="Seaver E.C."/>
            <person name="Weisblat D.A."/>
            <person name="Putnam N.H."/>
            <person name="Rokhsar D.S."/>
        </authorList>
    </citation>
    <scope>NUCLEOTIDE SEQUENCE [LARGE SCALE GENOMIC DNA]</scope>
</reference>
<dbReference type="Proteomes" id="UP000030746">
    <property type="component" value="Unassembled WGS sequence"/>
</dbReference>
<dbReference type="STRING" id="225164.V4BFL5"/>
<feature type="non-terminal residue" evidence="7">
    <location>
        <position position="1"/>
    </location>
</feature>
<evidence type="ECO:0000256" key="3">
    <source>
        <dbReference type="ARBA" id="ARBA00022792"/>
    </source>
</evidence>
<dbReference type="RefSeq" id="XP_009061631.1">
    <property type="nucleotide sequence ID" value="XM_009063383.1"/>
</dbReference>
<dbReference type="GO" id="GO:0005743">
    <property type="term" value="C:mitochondrial inner membrane"/>
    <property type="evidence" value="ECO:0007669"/>
    <property type="project" value="UniProtKB-SubCell"/>
</dbReference>
<evidence type="ECO:0000313" key="7">
    <source>
        <dbReference type="EMBL" id="ESO87739.1"/>
    </source>
</evidence>
<evidence type="ECO:0000256" key="2">
    <source>
        <dbReference type="ARBA" id="ARBA00005453"/>
    </source>
</evidence>
<dbReference type="OMA" id="AWNQEFW"/>
<dbReference type="HOGENOM" id="CLU_118274_0_1_1"/>
<evidence type="ECO:0000256" key="6">
    <source>
        <dbReference type="ARBA" id="ARBA00023136"/>
    </source>
</evidence>
<dbReference type="OrthoDB" id="6246201at2759"/>
<evidence type="ECO:0008006" key="9">
    <source>
        <dbReference type="Google" id="ProtNLM"/>
    </source>
</evidence>
<organism evidence="7 8">
    <name type="scientific">Lottia gigantea</name>
    <name type="common">Giant owl limpet</name>
    <dbReference type="NCBI Taxonomy" id="225164"/>
    <lineage>
        <taxon>Eukaryota</taxon>
        <taxon>Metazoa</taxon>
        <taxon>Spiralia</taxon>
        <taxon>Lophotrochozoa</taxon>
        <taxon>Mollusca</taxon>
        <taxon>Gastropoda</taxon>
        <taxon>Patellogastropoda</taxon>
        <taxon>Lottioidea</taxon>
        <taxon>Lottiidae</taxon>
        <taxon>Lottia</taxon>
    </lineage>
</organism>
<keyword evidence="6" id="KW-0472">Membrane</keyword>
<keyword evidence="5" id="KW-0496">Mitochondrion</keyword>
<gene>
    <name evidence="7" type="ORF">LOTGIDRAFT_127290</name>
</gene>
<evidence type="ECO:0000313" key="8">
    <source>
        <dbReference type="Proteomes" id="UP000030746"/>
    </source>
</evidence>
<dbReference type="KEGG" id="lgi:LOTGIDRAFT_127290"/>
<evidence type="ECO:0000256" key="4">
    <source>
        <dbReference type="ARBA" id="ARBA00022946"/>
    </source>
</evidence>
<dbReference type="GO" id="GO:0097193">
    <property type="term" value="P:intrinsic apoptotic signaling pathway"/>
    <property type="evidence" value="ECO:0007669"/>
    <property type="project" value="InterPro"/>
</dbReference>
<evidence type="ECO:0000256" key="5">
    <source>
        <dbReference type="ARBA" id="ARBA00023128"/>
    </source>
</evidence>
<keyword evidence="8" id="KW-1185">Reference proteome</keyword>
<comment type="subcellular location">
    <subcellularLocation>
        <location evidence="1">Mitochondrion inner membrane</location>
        <topology evidence="1">Peripheral membrane protein</topology>
        <orientation evidence="1">Matrix side</orientation>
    </subcellularLocation>
</comment>
<sequence length="126" mass="15219">DYIGPPDSVSNLRQISFRTLNQSELEKKYHTRSEDVMKFNQEFWEQHNTNFVKEKDKFVEARLKLKRDGENTLSAEEMSEFYREFLNKNYKSHVQYNLEWYKRNISLLGPAFKVSIHRLLQKVGIR</sequence>
<dbReference type="GeneID" id="20232694"/>
<accession>V4BFL5</accession>
<dbReference type="Pfam" id="PF10231">
    <property type="entry name" value="COA8"/>
    <property type="match status" value="1"/>
</dbReference>
<dbReference type="AlphaFoldDB" id="V4BFL5"/>
<keyword evidence="3" id="KW-0999">Mitochondrion inner membrane</keyword>
<dbReference type="InterPro" id="IPR018796">
    <property type="entry name" value="COA8"/>
</dbReference>
<keyword evidence="4" id="KW-0809">Transit peptide</keyword>
<proteinExistence type="inferred from homology"/>